<dbReference type="EMBL" id="LUGG01000031">
    <property type="protein sequence ID" value="OBZ66439.1"/>
    <property type="molecule type" value="Genomic_DNA"/>
</dbReference>
<keyword evidence="2" id="KW-1185">Reference proteome</keyword>
<evidence type="ECO:0000313" key="1">
    <source>
        <dbReference type="EMBL" id="OBZ66439.1"/>
    </source>
</evidence>
<proteinExistence type="predicted"/>
<accession>A0A1C7LRA2</accession>
<reference evidence="1 2" key="1">
    <citation type="submission" date="2016-03" db="EMBL/GenBank/DDBJ databases">
        <title>Whole genome sequencing of Grifola frondosa 9006-11.</title>
        <authorList>
            <person name="Min B."/>
            <person name="Park H."/>
            <person name="Kim J.-G."/>
            <person name="Cho H."/>
            <person name="Oh Y.-L."/>
            <person name="Kong W.-S."/>
            <person name="Choi I.-G."/>
        </authorList>
    </citation>
    <scope>NUCLEOTIDE SEQUENCE [LARGE SCALE GENOMIC DNA]</scope>
    <source>
        <strain evidence="1 2">9006-11</strain>
    </source>
</reference>
<protein>
    <submittedName>
        <fullName evidence="1">Uncharacterized protein</fullName>
    </submittedName>
</protein>
<dbReference type="OrthoDB" id="1920326at2759"/>
<dbReference type="Proteomes" id="UP000092993">
    <property type="component" value="Unassembled WGS sequence"/>
</dbReference>
<name>A0A1C7LRA2_GRIFR</name>
<dbReference type="AlphaFoldDB" id="A0A1C7LRA2"/>
<organism evidence="1 2">
    <name type="scientific">Grifola frondosa</name>
    <name type="common">Maitake</name>
    <name type="synonym">Polyporus frondosus</name>
    <dbReference type="NCBI Taxonomy" id="5627"/>
    <lineage>
        <taxon>Eukaryota</taxon>
        <taxon>Fungi</taxon>
        <taxon>Dikarya</taxon>
        <taxon>Basidiomycota</taxon>
        <taxon>Agaricomycotina</taxon>
        <taxon>Agaricomycetes</taxon>
        <taxon>Polyporales</taxon>
        <taxon>Grifolaceae</taxon>
        <taxon>Grifola</taxon>
    </lineage>
</organism>
<gene>
    <name evidence="1" type="ORF">A0H81_13618</name>
</gene>
<sequence length="261" mass="30288">MQHGLRRPFARALRDAFFIPDPEDKASIEDFLKMKEVSWEHMLFTHPNWLLRRVRRFVPPPEELLPRVQAVLRGYGPLKDAITGLPLFNDRAWNVVEAALENIRRGYYSDPPGIPLYYSCGRDKYGLFTYRCVRGTNGIEGGIHQNIIRRFGSFNAAPDFAVELLRDYTFCHNLRVGTRNRTGSPYHGSFDIWTKNRLCHLLDVTSNSFTTPPLDFDLSGWINGNRYVRSTETFGIMHLPEKYRSHVTVMGRRSSTNYRNT</sequence>
<dbReference type="OMA" id="GWINGNR"/>
<comment type="caution">
    <text evidence="1">The sequence shown here is derived from an EMBL/GenBank/DDBJ whole genome shotgun (WGS) entry which is preliminary data.</text>
</comment>
<evidence type="ECO:0000313" key="2">
    <source>
        <dbReference type="Proteomes" id="UP000092993"/>
    </source>
</evidence>